<dbReference type="Proteomes" id="UP000831701">
    <property type="component" value="Chromosome 14"/>
</dbReference>
<feature type="non-terminal residue" evidence="1">
    <location>
        <position position="1"/>
    </location>
</feature>
<reference evidence="1" key="1">
    <citation type="submission" date="2022-04" db="EMBL/GenBank/DDBJ databases">
        <title>Jade perch genome.</title>
        <authorList>
            <person name="Chao B."/>
        </authorList>
    </citation>
    <scope>NUCLEOTIDE SEQUENCE</scope>
    <source>
        <strain evidence="1">CB-2022</strain>
    </source>
</reference>
<comment type="caution">
    <text evidence="1">The sequence shown here is derived from an EMBL/GenBank/DDBJ whole genome shotgun (WGS) entry which is preliminary data.</text>
</comment>
<sequence>FIFLIVQKWKKTSVVSDFGQQMAADCGKTLSWDPQQTASLLLSIRDVTDALHKHQLKECRDAEPKQCPEAEVPENGGLACVSVDNKRYCKPLCNHGYDFEFMRRSRLFDECSMQTGYKWATQYVGGNKLAVCIESSVQVSGAKTAYFPQDQDCQTTKSITQLQDGVFANFTAELKSQGVQGDPQHLCLRCG</sequence>
<evidence type="ECO:0000313" key="2">
    <source>
        <dbReference type="Proteomes" id="UP000831701"/>
    </source>
</evidence>
<dbReference type="EMBL" id="CM041544">
    <property type="protein sequence ID" value="KAI3363483.1"/>
    <property type="molecule type" value="Genomic_DNA"/>
</dbReference>
<protein>
    <submittedName>
        <fullName evidence="1">Uncharacterized protein</fullName>
    </submittedName>
</protein>
<organism evidence="1 2">
    <name type="scientific">Scortum barcoo</name>
    <name type="common">barcoo grunter</name>
    <dbReference type="NCBI Taxonomy" id="214431"/>
    <lineage>
        <taxon>Eukaryota</taxon>
        <taxon>Metazoa</taxon>
        <taxon>Chordata</taxon>
        <taxon>Craniata</taxon>
        <taxon>Vertebrata</taxon>
        <taxon>Euteleostomi</taxon>
        <taxon>Actinopterygii</taxon>
        <taxon>Neopterygii</taxon>
        <taxon>Teleostei</taxon>
        <taxon>Neoteleostei</taxon>
        <taxon>Acanthomorphata</taxon>
        <taxon>Eupercaria</taxon>
        <taxon>Centrarchiformes</taxon>
        <taxon>Terapontoidei</taxon>
        <taxon>Terapontidae</taxon>
        <taxon>Scortum</taxon>
    </lineage>
</organism>
<keyword evidence="2" id="KW-1185">Reference proteome</keyword>
<accession>A0ACB8W6Q3</accession>
<evidence type="ECO:0000313" key="1">
    <source>
        <dbReference type="EMBL" id="KAI3363483.1"/>
    </source>
</evidence>
<name>A0ACB8W6Q3_9TELE</name>
<gene>
    <name evidence="1" type="ORF">L3Q82_012094</name>
</gene>
<proteinExistence type="predicted"/>